<organism evidence="1 2">
    <name type="scientific">Cucurbita argyrosperma subsp. sororia</name>
    <dbReference type="NCBI Taxonomy" id="37648"/>
    <lineage>
        <taxon>Eukaryota</taxon>
        <taxon>Viridiplantae</taxon>
        <taxon>Streptophyta</taxon>
        <taxon>Embryophyta</taxon>
        <taxon>Tracheophyta</taxon>
        <taxon>Spermatophyta</taxon>
        <taxon>Magnoliopsida</taxon>
        <taxon>eudicotyledons</taxon>
        <taxon>Gunneridae</taxon>
        <taxon>Pentapetalae</taxon>
        <taxon>rosids</taxon>
        <taxon>fabids</taxon>
        <taxon>Cucurbitales</taxon>
        <taxon>Cucurbitaceae</taxon>
        <taxon>Cucurbiteae</taxon>
        <taxon>Cucurbita</taxon>
    </lineage>
</organism>
<gene>
    <name evidence="1" type="ORF">SDJN03_07004</name>
</gene>
<feature type="non-terminal residue" evidence="1">
    <location>
        <position position="1"/>
    </location>
</feature>
<dbReference type="AlphaFoldDB" id="A0AAV6NRM3"/>
<keyword evidence="2" id="KW-1185">Reference proteome</keyword>
<accession>A0AAV6NRM3</accession>
<protein>
    <submittedName>
        <fullName evidence="1">Uncharacterized protein</fullName>
    </submittedName>
</protein>
<evidence type="ECO:0000313" key="1">
    <source>
        <dbReference type="EMBL" id="KAG6601771.1"/>
    </source>
</evidence>
<dbReference type="EMBL" id="JAGKQH010000004">
    <property type="protein sequence ID" value="KAG6601771.1"/>
    <property type="molecule type" value="Genomic_DNA"/>
</dbReference>
<evidence type="ECO:0000313" key="2">
    <source>
        <dbReference type="Proteomes" id="UP000685013"/>
    </source>
</evidence>
<sequence length="111" mass="12105">MVSPWATPCQRKERSSSIMSRSFFNFPTLSVGLTSIGIFEFPNFGCTITFNLFFDDPLVATITAAVIVDGYDGAVVILAQWSKLGGVGLEHDPVDGARRVDFVDPLFEAPD</sequence>
<name>A0AAV6NRM3_9ROSI</name>
<reference evidence="1 2" key="1">
    <citation type="journal article" date="2021" name="Hortic Res">
        <title>The domestication of Cucurbita argyrosperma as revealed by the genome of its wild relative.</title>
        <authorList>
            <person name="Barrera-Redondo J."/>
            <person name="Sanchez-de la Vega G."/>
            <person name="Aguirre-Liguori J.A."/>
            <person name="Castellanos-Morales G."/>
            <person name="Gutierrez-Guerrero Y.T."/>
            <person name="Aguirre-Dugua X."/>
            <person name="Aguirre-Planter E."/>
            <person name="Tenaillon M.I."/>
            <person name="Lira-Saade R."/>
            <person name="Eguiarte L.E."/>
        </authorList>
    </citation>
    <scope>NUCLEOTIDE SEQUENCE [LARGE SCALE GENOMIC DNA]</scope>
    <source>
        <strain evidence="1">JBR-2021</strain>
    </source>
</reference>
<comment type="caution">
    <text evidence="1">The sequence shown here is derived from an EMBL/GenBank/DDBJ whole genome shotgun (WGS) entry which is preliminary data.</text>
</comment>
<proteinExistence type="predicted"/>
<dbReference type="Proteomes" id="UP000685013">
    <property type="component" value="Chromosome 4"/>
</dbReference>